<dbReference type="EnsemblPlants" id="EMT26438">
    <property type="protein sequence ID" value="EMT26438"/>
    <property type="gene ID" value="F775_12782"/>
</dbReference>
<dbReference type="ExpressionAtlas" id="M8BXB1">
    <property type="expression patterns" value="baseline"/>
</dbReference>
<reference evidence="2" key="1">
    <citation type="submission" date="2015-06" db="UniProtKB">
        <authorList>
            <consortium name="EnsemblPlants"/>
        </authorList>
    </citation>
    <scope>IDENTIFICATION</scope>
</reference>
<dbReference type="InterPro" id="IPR025315">
    <property type="entry name" value="DUF4220"/>
</dbReference>
<dbReference type="Pfam" id="PF13968">
    <property type="entry name" value="DUF4220"/>
    <property type="match status" value="1"/>
</dbReference>
<evidence type="ECO:0000313" key="2">
    <source>
        <dbReference type="EnsemblPlants" id="EMT26438"/>
    </source>
</evidence>
<dbReference type="PANTHER" id="PTHR31325">
    <property type="entry name" value="OS01G0798800 PROTEIN-RELATED"/>
    <property type="match status" value="1"/>
</dbReference>
<dbReference type="AlphaFoldDB" id="M8BXB1"/>
<sequence length="372" mass="42071">MYGDLKNTSHNAIENEEKKDMYRLVDQGGHRNNEDLNRPADHGRYRNNHYLNRPADHGGYLRIFAFALKSAPDIRELFAGRTLQQMEVHHREVLTSPIHLDHLPKLLEVELDLMYDDIYTKAMVLWTRSGILFRVVCLYNRDEPTMAAMDWPKLCPLLDKLLPDYGASFGYAIVCFHIFTEIHLRSRSFLDLSYQDKILVSACQKLSNYMLYLLVTYPEMLPKTIQRVSDGGASADILPVVKKLLVELGLPQVNLTDTETLKEMRDLWTRLLIYYCAGKSRAHMHAAKLSRGGELITFAWLLMAHKELGDVGRPFNFSFASTPGTTALACPPPTSPQSLPFITVAPGVTAQLSPHINPNASTTLPSVVDVYP</sequence>
<dbReference type="InterPro" id="IPR007658">
    <property type="entry name" value="DUF594"/>
</dbReference>
<accession>M8BXB1</accession>
<proteinExistence type="predicted"/>
<evidence type="ECO:0000259" key="1">
    <source>
        <dbReference type="Pfam" id="PF13968"/>
    </source>
</evidence>
<name>M8BXB1_AEGTA</name>
<feature type="domain" description="DUF4220" evidence="1">
    <location>
        <begin position="61"/>
        <end position="138"/>
    </location>
</feature>
<protein>
    <recommendedName>
        <fullName evidence="1">DUF4220 domain-containing protein</fullName>
    </recommendedName>
</protein>
<organism evidence="2">
    <name type="scientific">Aegilops tauschii</name>
    <name type="common">Tausch's goatgrass</name>
    <name type="synonym">Aegilops squarrosa</name>
    <dbReference type="NCBI Taxonomy" id="37682"/>
    <lineage>
        <taxon>Eukaryota</taxon>
        <taxon>Viridiplantae</taxon>
        <taxon>Streptophyta</taxon>
        <taxon>Embryophyta</taxon>
        <taxon>Tracheophyta</taxon>
        <taxon>Spermatophyta</taxon>
        <taxon>Magnoliopsida</taxon>
        <taxon>Liliopsida</taxon>
        <taxon>Poales</taxon>
        <taxon>Poaceae</taxon>
        <taxon>BOP clade</taxon>
        <taxon>Pooideae</taxon>
        <taxon>Triticodae</taxon>
        <taxon>Triticeae</taxon>
        <taxon>Triticinae</taxon>
        <taxon>Aegilops</taxon>
    </lineage>
</organism>
<dbReference type="Pfam" id="PF04578">
    <property type="entry name" value="DUF594"/>
    <property type="match status" value="1"/>
</dbReference>